<evidence type="ECO:0000313" key="1">
    <source>
        <dbReference type="EMBL" id="KAI3826668.1"/>
    </source>
</evidence>
<sequence length="468" mass="51596">MATPSHLPVTAVQVGTYFVGHYYQVLQTQPDFVHQFYSDRSTLLRVDGHSRETATSMLQIHALIMSLNYTGIEIKSVHALESWDSGVLVLVSGSVHVKDFSIKRIFVQTFFLAPQEKGYFVLNDIFHFIDDQPIHHHHPIAYLTQNDLVSKLNASTALREQAPSYMSGADIHAREFVPPATVVENGTANNYSFQEQQLQAPGAESILEDSYAVQTNGSVQNSVKAPQDRMTPVEEVVGEPQKHTYASILQVSKGHSAPSAPREHSFTKSTSLSELNHVSEFNAQQSAATPTDAVEDPSVVDDEAEVKSVYVKNVPSTATVSDIEDEFKKFGKIRQDGVAIRTRKDLDVCYAFVEFEDITGVNNAIKASTVEIGGQQVSIEGRRANRTNIYRGGRGGRGRGRGGYQMDGNGRGGRFGGRSYNNRGNGHDHGHDGNGYTRPRGNGYNRRQDHRTHSNSHQASKNGHISSD</sequence>
<dbReference type="Proteomes" id="UP001056120">
    <property type="component" value="Linkage Group LG01"/>
</dbReference>
<protein>
    <submittedName>
        <fullName evidence="1">Uncharacterized protein</fullName>
    </submittedName>
</protein>
<organism evidence="1 2">
    <name type="scientific">Smallanthus sonchifolius</name>
    <dbReference type="NCBI Taxonomy" id="185202"/>
    <lineage>
        <taxon>Eukaryota</taxon>
        <taxon>Viridiplantae</taxon>
        <taxon>Streptophyta</taxon>
        <taxon>Embryophyta</taxon>
        <taxon>Tracheophyta</taxon>
        <taxon>Spermatophyta</taxon>
        <taxon>Magnoliopsida</taxon>
        <taxon>eudicotyledons</taxon>
        <taxon>Gunneridae</taxon>
        <taxon>Pentapetalae</taxon>
        <taxon>asterids</taxon>
        <taxon>campanulids</taxon>
        <taxon>Asterales</taxon>
        <taxon>Asteraceae</taxon>
        <taxon>Asteroideae</taxon>
        <taxon>Heliantheae alliance</taxon>
        <taxon>Millerieae</taxon>
        <taxon>Smallanthus</taxon>
    </lineage>
</organism>
<accession>A0ACB9K345</accession>
<reference evidence="1 2" key="2">
    <citation type="journal article" date="2022" name="Mol. Ecol. Resour.">
        <title>The genomes of chicory, endive, great burdock and yacon provide insights into Asteraceae paleo-polyploidization history and plant inulin production.</title>
        <authorList>
            <person name="Fan W."/>
            <person name="Wang S."/>
            <person name="Wang H."/>
            <person name="Wang A."/>
            <person name="Jiang F."/>
            <person name="Liu H."/>
            <person name="Zhao H."/>
            <person name="Xu D."/>
            <person name="Zhang Y."/>
        </authorList>
    </citation>
    <scope>NUCLEOTIDE SEQUENCE [LARGE SCALE GENOMIC DNA]</scope>
    <source>
        <strain evidence="2">cv. Yunnan</strain>
        <tissue evidence="1">Leaves</tissue>
    </source>
</reference>
<dbReference type="EMBL" id="CM042018">
    <property type="protein sequence ID" value="KAI3826668.1"/>
    <property type="molecule type" value="Genomic_DNA"/>
</dbReference>
<name>A0ACB9K345_9ASTR</name>
<gene>
    <name evidence="1" type="ORF">L1987_00720</name>
</gene>
<comment type="caution">
    <text evidence="1">The sequence shown here is derived from an EMBL/GenBank/DDBJ whole genome shotgun (WGS) entry which is preliminary data.</text>
</comment>
<reference evidence="2" key="1">
    <citation type="journal article" date="2022" name="Mol. Ecol. Resour.">
        <title>The genomes of chicory, endive, great burdock and yacon provide insights into Asteraceae palaeo-polyploidization history and plant inulin production.</title>
        <authorList>
            <person name="Fan W."/>
            <person name="Wang S."/>
            <person name="Wang H."/>
            <person name="Wang A."/>
            <person name="Jiang F."/>
            <person name="Liu H."/>
            <person name="Zhao H."/>
            <person name="Xu D."/>
            <person name="Zhang Y."/>
        </authorList>
    </citation>
    <scope>NUCLEOTIDE SEQUENCE [LARGE SCALE GENOMIC DNA]</scope>
    <source>
        <strain evidence="2">cv. Yunnan</strain>
    </source>
</reference>
<proteinExistence type="predicted"/>
<keyword evidence="2" id="KW-1185">Reference proteome</keyword>
<evidence type="ECO:0000313" key="2">
    <source>
        <dbReference type="Proteomes" id="UP001056120"/>
    </source>
</evidence>